<dbReference type="STRING" id="1742358.GCA_001439605_02078"/>
<accession>A0A4R1B6Z1</accession>
<dbReference type="PANTHER" id="PTHR36444">
    <property type="entry name" value="TRANSCRIPTIONAL REGULATOR PROTEIN YOBU-RELATED"/>
    <property type="match status" value="1"/>
</dbReference>
<dbReference type="Pfam" id="PF12674">
    <property type="entry name" value="Zn_ribbon_2"/>
    <property type="match status" value="1"/>
</dbReference>
<dbReference type="PANTHER" id="PTHR36444:SF2">
    <property type="entry name" value="TRANSCRIPTIONAL REGULATOR PROTEIN YOBU-RELATED"/>
    <property type="match status" value="1"/>
</dbReference>
<keyword evidence="3" id="KW-1185">Reference proteome</keyword>
<dbReference type="SMART" id="SM00871">
    <property type="entry name" value="AraC_E_bind"/>
    <property type="match status" value="1"/>
</dbReference>
<dbReference type="OrthoDB" id="9801008at2"/>
<dbReference type="InterPro" id="IPR011256">
    <property type="entry name" value="Reg_factor_effector_dom_sf"/>
</dbReference>
<dbReference type="Proteomes" id="UP000293846">
    <property type="component" value="Unassembled WGS sequence"/>
</dbReference>
<dbReference type="InterPro" id="IPR053182">
    <property type="entry name" value="YobU-like_regulator"/>
</dbReference>
<protein>
    <submittedName>
        <fullName evidence="2">Transcriptional regulator</fullName>
    </submittedName>
</protein>
<evidence type="ECO:0000313" key="2">
    <source>
        <dbReference type="EMBL" id="TCJ06244.1"/>
    </source>
</evidence>
<feature type="domain" description="AraC effector-binding" evidence="1">
    <location>
        <begin position="90"/>
        <end position="248"/>
    </location>
</feature>
<reference evidence="2 3" key="1">
    <citation type="submission" date="2019-03" db="EMBL/GenBank/DDBJ databases">
        <authorList>
            <person name="Jensen L."/>
            <person name="Storgaard J."/>
            <person name="Sulaj E."/>
            <person name="Schramm A."/>
            <person name="Marshall I.P.G."/>
        </authorList>
    </citation>
    <scope>NUCLEOTIDE SEQUENCE [LARGE SCALE GENOMIC DNA]</scope>
    <source>
        <strain evidence="2 3">2017H2G3</strain>
    </source>
</reference>
<dbReference type="SUPFAM" id="SSF55136">
    <property type="entry name" value="Probable bacterial effector-binding domain"/>
    <property type="match status" value="1"/>
</dbReference>
<proteinExistence type="predicted"/>
<sequence length="248" mass="28131">MNAVFCQSCGMPINEETQFGSEKNGGRSEEYCVYCYEEGEFKQPNMTVEDMIDLCVPFMKEDGKSEEEARTILTNFLPTLKRWSGSSKLNEPVIMEKEAFTIIGMTTRTSNANEMTQDAKIPQMWEKFYQQKIFEQIPNPSGTVTYGLYSDYLDGVNGEYSMTIGLQGSADASLPEELVAKAVPAAKYVVFTTEKGPVVQIVIKAWQQIWAWFEQSDFTRAYTGDFEVYDERCANPLEAQVDIYIAIK</sequence>
<dbReference type="AlphaFoldDB" id="A0A4R1B6Z1"/>
<organism evidence="2 3">
    <name type="scientific">Cytobacillus praedii</name>
    <dbReference type="NCBI Taxonomy" id="1742358"/>
    <lineage>
        <taxon>Bacteria</taxon>
        <taxon>Bacillati</taxon>
        <taxon>Bacillota</taxon>
        <taxon>Bacilli</taxon>
        <taxon>Bacillales</taxon>
        <taxon>Bacillaceae</taxon>
        <taxon>Cytobacillus</taxon>
    </lineage>
</organism>
<dbReference type="InterPro" id="IPR029441">
    <property type="entry name" value="Cass2"/>
</dbReference>
<evidence type="ECO:0000313" key="3">
    <source>
        <dbReference type="Proteomes" id="UP000293846"/>
    </source>
</evidence>
<dbReference type="InterPro" id="IPR010499">
    <property type="entry name" value="AraC_E-bd"/>
</dbReference>
<gene>
    <name evidence="2" type="ORF">E0Y62_00080</name>
</gene>
<name>A0A4R1B6Z1_9BACI</name>
<evidence type="ECO:0000259" key="1">
    <source>
        <dbReference type="SMART" id="SM00871"/>
    </source>
</evidence>
<dbReference type="EMBL" id="SJTH01000001">
    <property type="protein sequence ID" value="TCJ06244.1"/>
    <property type="molecule type" value="Genomic_DNA"/>
</dbReference>
<comment type="caution">
    <text evidence="2">The sequence shown here is derived from an EMBL/GenBank/DDBJ whole genome shotgun (WGS) entry which is preliminary data.</text>
</comment>
<dbReference type="Pfam" id="PF14526">
    <property type="entry name" value="Cass2"/>
    <property type="match status" value="1"/>
</dbReference>
<dbReference type="RefSeq" id="WP_131235608.1">
    <property type="nucleotide sequence ID" value="NZ_SJTH01000001.1"/>
</dbReference>
<dbReference type="InterPro" id="IPR025868">
    <property type="entry name" value="Zn_ribbon_dom_put"/>
</dbReference>
<dbReference type="Gene3D" id="3.20.80.10">
    <property type="entry name" value="Regulatory factor, effector binding domain"/>
    <property type="match status" value="1"/>
</dbReference>